<gene>
    <name evidence="1" type="ORF">CDV28_102181</name>
</gene>
<protein>
    <submittedName>
        <fullName evidence="1">Uncharacterized protein</fullName>
    </submittedName>
</protein>
<dbReference type="Proteomes" id="UP000316238">
    <property type="component" value="Unassembled WGS sequence"/>
</dbReference>
<reference evidence="1" key="1">
    <citation type="submission" date="2017-07" db="EMBL/GenBank/DDBJ databases">
        <title>The cable genome - Insights into the physiology and evolution of filamentous bacteria capable of sulfide oxidation via long distance electron transfer.</title>
        <authorList>
            <person name="Thorup C."/>
            <person name="Bjerg J.T."/>
            <person name="Schreiber L."/>
            <person name="Nielsen L.P."/>
            <person name="Kjeldsen K.U."/>
            <person name="Boesen T."/>
            <person name="Boggild A."/>
            <person name="Meysman F."/>
            <person name="Geelhoed J."/>
            <person name="Schramm A."/>
        </authorList>
    </citation>
    <scope>NUCLEOTIDE SEQUENCE [LARGE SCALE GENOMIC DNA]</scope>
    <source>
        <strain evidence="1">GS</strain>
    </source>
</reference>
<evidence type="ECO:0000313" key="1">
    <source>
        <dbReference type="EMBL" id="TAA76053.1"/>
    </source>
</evidence>
<dbReference type="EMBL" id="NQJD01000002">
    <property type="protein sequence ID" value="TAA76053.1"/>
    <property type="molecule type" value="Genomic_DNA"/>
</dbReference>
<name>A0A521G4Y9_9BACT</name>
<comment type="caution">
    <text evidence="1">The sequence shown here is derived from an EMBL/GenBank/DDBJ whole genome shotgun (WGS) entry which is preliminary data.</text>
</comment>
<proteinExistence type="predicted"/>
<dbReference type="InterPro" id="IPR008993">
    <property type="entry name" value="TIMP-like_OB-fold"/>
</dbReference>
<dbReference type="SUPFAM" id="SSF50242">
    <property type="entry name" value="TIMP-like"/>
    <property type="match status" value="1"/>
</dbReference>
<organism evidence="1 2">
    <name type="scientific">Candidatus Electronema aureum</name>
    <dbReference type="NCBI Taxonomy" id="2005002"/>
    <lineage>
        <taxon>Bacteria</taxon>
        <taxon>Pseudomonadati</taxon>
        <taxon>Thermodesulfobacteriota</taxon>
        <taxon>Desulfobulbia</taxon>
        <taxon>Desulfobulbales</taxon>
        <taxon>Desulfobulbaceae</taxon>
        <taxon>Candidatus Electronema</taxon>
    </lineage>
</organism>
<dbReference type="AlphaFoldDB" id="A0A521G4Y9"/>
<sequence length="110" mass="12341">MVQKSDWVVRGRVESIQLVKDSDDPEGIAGWLYHLNVITTYRGTAKPSLIVFSSNTTSRIVLNQDGDYFVFISKASGELLETGNECDNYSESKYNLTLENQILKCVSNSK</sequence>
<accession>A0A521G4Y9</accession>
<evidence type="ECO:0000313" key="2">
    <source>
        <dbReference type="Proteomes" id="UP000316238"/>
    </source>
</evidence>
<keyword evidence="2" id="KW-1185">Reference proteome</keyword>